<dbReference type="Pfam" id="PF01899">
    <property type="entry name" value="MNHE"/>
    <property type="match status" value="1"/>
</dbReference>
<dbReference type="PANTHER" id="PTHR34584">
    <property type="entry name" value="NA(+)/H(+) ANTIPORTER SUBUNIT E1"/>
    <property type="match status" value="1"/>
</dbReference>
<comment type="subcellular location">
    <subcellularLocation>
        <location evidence="1">Cell membrane</location>
        <topology evidence="1">Multi-pass membrane protein</topology>
    </subcellularLocation>
</comment>
<dbReference type="OrthoDB" id="9807187at2"/>
<feature type="transmembrane region" description="Helical" evidence="7">
    <location>
        <begin position="74"/>
        <end position="95"/>
    </location>
</feature>
<name>A0A7X2D4Z7_9PROT</name>
<evidence type="ECO:0000313" key="9">
    <source>
        <dbReference type="Proteomes" id="UP000434582"/>
    </source>
</evidence>
<keyword evidence="3" id="KW-1003">Cell membrane</keyword>
<reference evidence="8 9" key="1">
    <citation type="submission" date="2019-10" db="EMBL/GenBank/DDBJ databases">
        <title>Draft whole-genome sequence of the purple nonsulfur photosynthetic bacterium Roseospira navarrensis DSM 15114.</title>
        <authorList>
            <person name="Kyndt J.A."/>
            <person name="Meyer T.E."/>
        </authorList>
    </citation>
    <scope>NUCLEOTIDE SEQUENCE [LARGE SCALE GENOMIC DNA]</scope>
    <source>
        <strain evidence="8 9">DSM 15114</strain>
    </source>
</reference>
<keyword evidence="5 7" id="KW-1133">Transmembrane helix</keyword>
<dbReference type="Proteomes" id="UP000434582">
    <property type="component" value="Unassembled WGS sequence"/>
</dbReference>
<keyword evidence="4 7" id="KW-0812">Transmembrane</keyword>
<accession>A0A7X2D4Z7</accession>
<evidence type="ECO:0000256" key="6">
    <source>
        <dbReference type="ARBA" id="ARBA00023136"/>
    </source>
</evidence>
<keyword evidence="9" id="KW-1185">Reference proteome</keyword>
<feature type="transmembrane region" description="Helical" evidence="7">
    <location>
        <begin position="12"/>
        <end position="29"/>
    </location>
</feature>
<organism evidence="8 9">
    <name type="scientific">Roseospira navarrensis</name>
    <dbReference type="NCBI Taxonomy" id="140058"/>
    <lineage>
        <taxon>Bacteria</taxon>
        <taxon>Pseudomonadati</taxon>
        <taxon>Pseudomonadota</taxon>
        <taxon>Alphaproteobacteria</taxon>
        <taxon>Rhodospirillales</taxon>
        <taxon>Rhodospirillaceae</taxon>
        <taxon>Roseospira</taxon>
    </lineage>
</organism>
<dbReference type="AlphaFoldDB" id="A0A7X2D4Z7"/>
<keyword evidence="6 7" id="KW-0472">Membrane</keyword>
<evidence type="ECO:0000256" key="3">
    <source>
        <dbReference type="ARBA" id="ARBA00022475"/>
    </source>
</evidence>
<dbReference type="GO" id="GO:0005886">
    <property type="term" value="C:plasma membrane"/>
    <property type="evidence" value="ECO:0007669"/>
    <property type="project" value="UniProtKB-SubCell"/>
</dbReference>
<evidence type="ECO:0000256" key="2">
    <source>
        <dbReference type="ARBA" id="ARBA00006228"/>
    </source>
</evidence>
<feature type="transmembrane region" description="Helical" evidence="7">
    <location>
        <begin position="36"/>
        <end position="54"/>
    </location>
</feature>
<dbReference type="GO" id="GO:0008324">
    <property type="term" value="F:monoatomic cation transmembrane transporter activity"/>
    <property type="evidence" value="ECO:0007669"/>
    <property type="project" value="InterPro"/>
</dbReference>
<dbReference type="InterPro" id="IPR002758">
    <property type="entry name" value="Cation_antiport_E"/>
</dbReference>
<comment type="caution">
    <text evidence="8">The sequence shown here is derived from an EMBL/GenBank/DDBJ whole genome shotgun (WGS) entry which is preliminary data.</text>
</comment>
<dbReference type="EMBL" id="WIVE01000091">
    <property type="protein sequence ID" value="MQX38346.1"/>
    <property type="molecule type" value="Genomic_DNA"/>
</dbReference>
<protein>
    <submittedName>
        <fullName evidence="8">Cation transporter</fullName>
    </submittedName>
</protein>
<evidence type="ECO:0000256" key="4">
    <source>
        <dbReference type="ARBA" id="ARBA00022692"/>
    </source>
</evidence>
<evidence type="ECO:0000256" key="7">
    <source>
        <dbReference type="SAM" id="Phobius"/>
    </source>
</evidence>
<proteinExistence type="inferred from homology"/>
<evidence type="ECO:0000313" key="8">
    <source>
        <dbReference type="EMBL" id="MQX38346.1"/>
    </source>
</evidence>
<sequence>MPPRERPLNPAVKHALSLFVSLYALWLLLSGHWADPLLLGLGLAAAALTVFIAWRMEGLDHEGVPVSVTLNALAYWPWLLWQIVLANLAVARCILDPRRIGPRMAWVPASQKSDLGKVIFANSITLTPGTISVQLAGGHILVHALEGAGIDDLRGGEMNRRCARVERPLAGDGRTGGEGT</sequence>
<comment type="similarity">
    <text evidence="2">Belongs to the CPA3 antiporters (TC 2.A.63) subunit E family.</text>
</comment>
<evidence type="ECO:0000256" key="5">
    <source>
        <dbReference type="ARBA" id="ARBA00022989"/>
    </source>
</evidence>
<dbReference type="PANTHER" id="PTHR34584:SF1">
    <property type="entry name" value="NA(+)_H(+) ANTIPORTER SUBUNIT E1"/>
    <property type="match status" value="1"/>
</dbReference>
<evidence type="ECO:0000256" key="1">
    <source>
        <dbReference type="ARBA" id="ARBA00004651"/>
    </source>
</evidence>
<gene>
    <name evidence="8" type="ORF">GHC57_17655</name>
</gene>